<evidence type="ECO:0000313" key="3">
    <source>
        <dbReference type="Proteomes" id="UP000319769"/>
    </source>
</evidence>
<dbReference type="EMBL" id="VMNW02000047">
    <property type="protein sequence ID" value="KAA9156703.1"/>
    <property type="molecule type" value="Genomic_DNA"/>
</dbReference>
<dbReference type="Pfam" id="PF00550">
    <property type="entry name" value="PP-binding"/>
    <property type="match status" value="1"/>
</dbReference>
<dbReference type="SUPFAM" id="SSF47336">
    <property type="entry name" value="ACP-like"/>
    <property type="match status" value="1"/>
</dbReference>
<dbReference type="Proteomes" id="UP000319769">
    <property type="component" value="Unassembled WGS sequence"/>
</dbReference>
<proteinExistence type="predicted"/>
<sequence>MVTPVPEYIAEVRKIVSDTFFLDPAAIGEDTPLEELGIDSKGRIRLLAMLEVHYKISLDLDRRDQLTDVGAVAKLVAEARRPAPGDA</sequence>
<accession>A0A5N0UWQ7</accession>
<dbReference type="PROSITE" id="PS50075">
    <property type="entry name" value="CARRIER"/>
    <property type="match status" value="1"/>
</dbReference>
<reference evidence="2" key="1">
    <citation type="submission" date="2019-09" db="EMBL/GenBank/DDBJ databases">
        <authorList>
            <person name="Teo W.F.A."/>
            <person name="Duangmal K."/>
        </authorList>
    </citation>
    <scope>NUCLEOTIDE SEQUENCE [LARGE SCALE GENOMIC DNA]</scope>
    <source>
        <strain evidence="2">K81G1</strain>
    </source>
</reference>
<evidence type="ECO:0000313" key="2">
    <source>
        <dbReference type="EMBL" id="KAA9156703.1"/>
    </source>
</evidence>
<dbReference type="Gene3D" id="1.10.1200.10">
    <property type="entry name" value="ACP-like"/>
    <property type="match status" value="1"/>
</dbReference>
<keyword evidence="3" id="KW-1185">Reference proteome</keyword>
<dbReference type="OrthoDB" id="3628001at2"/>
<organism evidence="2 3">
    <name type="scientific">Amycolatopsis acidicola</name>
    <dbReference type="NCBI Taxonomy" id="2596893"/>
    <lineage>
        <taxon>Bacteria</taxon>
        <taxon>Bacillati</taxon>
        <taxon>Actinomycetota</taxon>
        <taxon>Actinomycetes</taxon>
        <taxon>Pseudonocardiales</taxon>
        <taxon>Pseudonocardiaceae</taxon>
        <taxon>Amycolatopsis</taxon>
    </lineage>
</organism>
<evidence type="ECO:0000259" key="1">
    <source>
        <dbReference type="PROSITE" id="PS50075"/>
    </source>
</evidence>
<comment type="caution">
    <text evidence="2">The sequence shown here is derived from an EMBL/GenBank/DDBJ whole genome shotgun (WGS) entry which is preliminary data.</text>
</comment>
<name>A0A5N0UWQ7_9PSEU</name>
<gene>
    <name evidence="2" type="ORF">FPZ12_027100</name>
</gene>
<dbReference type="AlphaFoldDB" id="A0A5N0UWQ7"/>
<dbReference type="InterPro" id="IPR036736">
    <property type="entry name" value="ACP-like_sf"/>
</dbReference>
<dbReference type="InterPro" id="IPR009081">
    <property type="entry name" value="PP-bd_ACP"/>
</dbReference>
<feature type="domain" description="Carrier" evidence="1">
    <location>
        <begin position="3"/>
        <end position="80"/>
    </location>
</feature>
<protein>
    <submittedName>
        <fullName evidence="2">Acyl carrier protein</fullName>
    </submittedName>
</protein>